<evidence type="ECO:0000313" key="1">
    <source>
        <dbReference type="EMBL" id="GJT75660.1"/>
    </source>
</evidence>
<name>A0ABQ5GK59_9ASTR</name>
<organism evidence="1 2">
    <name type="scientific">Tanacetum coccineum</name>
    <dbReference type="NCBI Taxonomy" id="301880"/>
    <lineage>
        <taxon>Eukaryota</taxon>
        <taxon>Viridiplantae</taxon>
        <taxon>Streptophyta</taxon>
        <taxon>Embryophyta</taxon>
        <taxon>Tracheophyta</taxon>
        <taxon>Spermatophyta</taxon>
        <taxon>Magnoliopsida</taxon>
        <taxon>eudicotyledons</taxon>
        <taxon>Gunneridae</taxon>
        <taxon>Pentapetalae</taxon>
        <taxon>asterids</taxon>
        <taxon>campanulids</taxon>
        <taxon>Asterales</taxon>
        <taxon>Asteraceae</taxon>
        <taxon>Asteroideae</taxon>
        <taxon>Anthemideae</taxon>
        <taxon>Anthemidinae</taxon>
        <taxon>Tanacetum</taxon>
    </lineage>
</organism>
<dbReference type="Proteomes" id="UP001151760">
    <property type="component" value="Unassembled WGS sequence"/>
</dbReference>
<sequence length="136" mass="15533">MVATLSNFLVEEWDTKRGTIDKTLFLKSEGQNLISFLVKLWAGYNVKPEKPEVHQLRLRKPISSKMRKPSLVDDDCHHYRSMIGSLNVCDLLLGLHYVLQFALPEELACCSRVRDAQLFVLGLQSKNSLVKAFLKT</sequence>
<protein>
    <submittedName>
        <fullName evidence="1">Uncharacterized protein</fullName>
    </submittedName>
</protein>
<dbReference type="EMBL" id="BQNB010018551">
    <property type="protein sequence ID" value="GJT75660.1"/>
    <property type="molecule type" value="Genomic_DNA"/>
</dbReference>
<evidence type="ECO:0000313" key="2">
    <source>
        <dbReference type="Proteomes" id="UP001151760"/>
    </source>
</evidence>
<keyword evidence="2" id="KW-1185">Reference proteome</keyword>
<proteinExistence type="predicted"/>
<reference evidence="1" key="1">
    <citation type="journal article" date="2022" name="Int. J. Mol. Sci.">
        <title>Draft Genome of Tanacetum Coccineum: Genomic Comparison of Closely Related Tanacetum-Family Plants.</title>
        <authorList>
            <person name="Yamashiro T."/>
            <person name="Shiraishi A."/>
            <person name="Nakayama K."/>
            <person name="Satake H."/>
        </authorList>
    </citation>
    <scope>NUCLEOTIDE SEQUENCE</scope>
</reference>
<accession>A0ABQ5GK59</accession>
<gene>
    <name evidence="1" type="ORF">Tco_1042385</name>
</gene>
<comment type="caution">
    <text evidence="1">The sequence shown here is derived from an EMBL/GenBank/DDBJ whole genome shotgun (WGS) entry which is preliminary data.</text>
</comment>
<reference evidence="1" key="2">
    <citation type="submission" date="2022-01" db="EMBL/GenBank/DDBJ databases">
        <authorList>
            <person name="Yamashiro T."/>
            <person name="Shiraishi A."/>
            <person name="Satake H."/>
            <person name="Nakayama K."/>
        </authorList>
    </citation>
    <scope>NUCLEOTIDE SEQUENCE</scope>
</reference>